<name>X1K9P9_9ZZZZ</name>
<feature type="non-terminal residue" evidence="1">
    <location>
        <position position="108"/>
    </location>
</feature>
<accession>X1K9P9</accession>
<organism evidence="1">
    <name type="scientific">marine sediment metagenome</name>
    <dbReference type="NCBI Taxonomy" id="412755"/>
    <lineage>
        <taxon>unclassified sequences</taxon>
        <taxon>metagenomes</taxon>
        <taxon>ecological metagenomes</taxon>
    </lineage>
</organism>
<evidence type="ECO:0000313" key="1">
    <source>
        <dbReference type="EMBL" id="GAH78788.1"/>
    </source>
</evidence>
<sequence length="108" mass="12247">MVFLNLALFAAENLASYVMLSINEANILEEMGIEILSIAFTSIKATPEISNALEADYRESLQRKERIVGHVMAQIDNIVIVTKKTWLEDLIMKYNTKSQAKFYIESMG</sequence>
<dbReference type="AlphaFoldDB" id="X1K9P9"/>
<gene>
    <name evidence="1" type="ORF">S03H2_67899</name>
</gene>
<proteinExistence type="predicted"/>
<protein>
    <submittedName>
        <fullName evidence="1">Uncharacterized protein</fullName>
    </submittedName>
</protein>
<reference evidence="1" key="1">
    <citation type="journal article" date="2014" name="Front. Microbiol.">
        <title>High frequency of phylogenetically diverse reductive dehalogenase-homologous genes in deep subseafloor sedimentary metagenomes.</title>
        <authorList>
            <person name="Kawai M."/>
            <person name="Futagami T."/>
            <person name="Toyoda A."/>
            <person name="Takaki Y."/>
            <person name="Nishi S."/>
            <person name="Hori S."/>
            <person name="Arai W."/>
            <person name="Tsubouchi T."/>
            <person name="Morono Y."/>
            <person name="Uchiyama I."/>
            <person name="Ito T."/>
            <person name="Fujiyama A."/>
            <person name="Inagaki F."/>
            <person name="Takami H."/>
        </authorList>
    </citation>
    <scope>NUCLEOTIDE SEQUENCE</scope>
    <source>
        <strain evidence="1">Expedition CK06-06</strain>
    </source>
</reference>
<comment type="caution">
    <text evidence="1">The sequence shown here is derived from an EMBL/GenBank/DDBJ whole genome shotgun (WGS) entry which is preliminary data.</text>
</comment>
<dbReference type="EMBL" id="BARU01044543">
    <property type="protein sequence ID" value="GAH78788.1"/>
    <property type="molecule type" value="Genomic_DNA"/>
</dbReference>